<dbReference type="GO" id="GO:0034355">
    <property type="term" value="P:NAD+ biosynthetic process via the salvage pathway"/>
    <property type="evidence" value="ECO:0007669"/>
    <property type="project" value="TreeGrafter"/>
</dbReference>
<evidence type="ECO:0000259" key="11">
    <source>
        <dbReference type="Pfam" id="PF17767"/>
    </source>
</evidence>
<evidence type="ECO:0000259" key="10">
    <source>
        <dbReference type="Pfam" id="PF04095"/>
    </source>
</evidence>
<dbReference type="SUPFAM" id="SSF54675">
    <property type="entry name" value="Nicotinate/Quinolinate PRTase N-terminal domain-like"/>
    <property type="match status" value="1"/>
</dbReference>
<dbReference type="NCBIfam" id="NF006695">
    <property type="entry name" value="PRK09243.1-2"/>
    <property type="match status" value="1"/>
</dbReference>
<keyword evidence="5 9" id="KW-0436">Ligase</keyword>
<evidence type="ECO:0000256" key="9">
    <source>
        <dbReference type="RuleBase" id="RU365100"/>
    </source>
</evidence>
<feature type="domain" description="Nicotinate phosphoribosyltransferase N-terminal" evidence="11">
    <location>
        <begin position="15"/>
        <end position="139"/>
    </location>
</feature>
<keyword evidence="4" id="KW-0597">Phosphoprotein</keyword>
<dbReference type="InterPro" id="IPR007229">
    <property type="entry name" value="Nic_PRibTrfase-Fam"/>
</dbReference>
<dbReference type="GO" id="GO:0047280">
    <property type="term" value="F:nicotinamide phosphoribosyltransferase activity"/>
    <property type="evidence" value="ECO:0007669"/>
    <property type="project" value="UniProtKB-ARBA"/>
</dbReference>
<gene>
    <name evidence="13" type="ORF">E4V82_04795</name>
</gene>
<dbReference type="InterPro" id="IPR006405">
    <property type="entry name" value="Nic_PRibTrfase_pncB"/>
</dbReference>
<dbReference type="PIRSF" id="PIRSF000484">
    <property type="entry name" value="NAPRT"/>
    <property type="match status" value="1"/>
</dbReference>
<evidence type="ECO:0000256" key="1">
    <source>
        <dbReference type="ARBA" id="ARBA00004952"/>
    </source>
</evidence>
<dbReference type="InterPro" id="IPR040727">
    <property type="entry name" value="NAPRTase_N"/>
</dbReference>
<dbReference type="EMBL" id="SPSF01000015">
    <property type="protein sequence ID" value="MPQ61427.1"/>
    <property type="molecule type" value="Genomic_DNA"/>
</dbReference>
<feature type="domain" description="Nicotinate phosphoribosyltransferase C-terminal" evidence="12">
    <location>
        <begin position="368"/>
        <end position="476"/>
    </location>
</feature>
<evidence type="ECO:0000313" key="13">
    <source>
        <dbReference type="EMBL" id="MPQ61427.1"/>
    </source>
</evidence>
<dbReference type="Pfam" id="PF17956">
    <property type="entry name" value="NAPRTase_C"/>
    <property type="match status" value="1"/>
</dbReference>
<dbReference type="Proteomes" id="UP000342249">
    <property type="component" value="Unassembled WGS sequence"/>
</dbReference>
<keyword evidence="7 9" id="KW-0808">Transferase</keyword>
<dbReference type="InterPro" id="IPR013785">
    <property type="entry name" value="Aldolase_TIM"/>
</dbReference>
<dbReference type="InterPro" id="IPR041525">
    <property type="entry name" value="N/Namide_PRibTrfase"/>
</dbReference>
<dbReference type="CDD" id="cd01570">
    <property type="entry name" value="NAPRTase_A"/>
    <property type="match status" value="1"/>
</dbReference>
<evidence type="ECO:0000259" key="12">
    <source>
        <dbReference type="Pfam" id="PF17956"/>
    </source>
</evidence>
<dbReference type="AlphaFoldDB" id="A0A5N7IY67"/>
<sequence>MSNEFNIREERNLSMLMDFYELTMSNGYFVNGVSNTIVYFDMFYRKNPDGGGFSIGAGLEQLVVFVKNLKFTRDDVDFLRSKGVLSEEFLEYLLAFKFSGDIYAIPEGTVVFPNEAIVTIKAKVIEAQLIETMLLLTINHQSLIATKASRIVRAAKGRPILELGARRTHGADAAIMGARASYIGGVNGTATTIADQMYGIPSTGTMAHSWIQFFGDEYKAFETYAKTYPDTCTLLVDTYNVITSGIPNAIKVSKDVLEPIGKRLKAIRLDSGDLAYLSKKVRIMLDAAGLTDCKIVASNSLDEFIITELLNQNAKIDIFGVGERLVTAKSEPVFGGVYKLVAVEEEGEVVPRIKLSESEEKIINPGYKMCWRLYDKNTHKAIADVITLTGEVINEATPYIIFDPVLTWKKKKVTNFYAKRLQVPIFLNGECVYELPTIEEIRDYCKNQVDSIWDEVKRFSNPHKYFVDLSHELWLVKQELIRKYRNLEEKSEK</sequence>
<reference evidence="13 14" key="1">
    <citation type="journal article" date="2019" name="Lett. Appl. Microbiol.">
        <title>A case of 'blown pack' spoilage of vacuum-packaged pork likely associated with Clostridium estertheticum in Canada.</title>
        <authorList>
            <person name="Zhang P."/>
            <person name="Ward P."/>
            <person name="McMullen L.M."/>
            <person name="Yang X."/>
        </authorList>
    </citation>
    <scope>NUCLEOTIDE SEQUENCE [LARGE SCALE GENOMIC DNA]</scope>
    <source>
        <strain evidence="13 14">MA19</strain>
    </source>
</reference>
<keyword evidence="6 9" id="KW-0662">Pyridine nucleotide biosynthesis</keyword>
<name>A0A5N7IY67_9CLOT</name>
<evidence type="ECO:0000256" key="2">
    <source>
        <dbReference type="ARBA" id="ARBA00010897"/>
    </source>
</evidence>
<comment type="caution">
    <text evidence="13">The sequence shown here is derived from an EMBL/GenBank/DDBJ whole genome shotgun (WGS) entry which is preliminary data.</text>
</comment>
<dbReference type="GO" id="GO:0005829">
    <property type="term" value="C:cytosol"/>
    <property type="evidence" value="ECO:0007669"/>
    <property type="project" value="TreeGrafter"/>
</dbReference>
<evidence type="ECO:0000256" key="6">
    <source>
        <dbReference type="ARBA" id="ARBA00022642"/>
    </source>
</evidence>
<dbReference type="GO" id="GO:0004516">
    <property type="term" value="F:nicotinate phosphoribosyltransferase activity"/>
    <property type="evidence" value="ECO:0007669"/>
    <property type="project" value="UniProtKB-UniRule"/>
</dbReference>
<dbReference type="PANTHER" id="PTHR11098">
    <property type="entry name" value="NICOTINATE PHOSPHORIBOSYLTRANSFERASE"/>
    <property type="match status" value="1"/>
</dbReference>
<dbReference type="RefSeq" id="WP_152750851.1">
    <property type="nucleotide sequence ID" value="NZ_SPSE01000016.1"/>
</dbReference>
<evidence type="ECO:0000256" key="3">
    <source>
        <dbReference type="ARBA" id="ARBA00013236"/>
    </source>
</evidence>
<evidence type="ECO:0000313" key="14">
    <source>
        <dbReference type="Proteomes" id="UP000342249"/>
    </source>
</evidence>
<dbReference type="InterPro" id="IPR041619">
    <property type="entry name" value="NAPRTase_C"/>
</dbReference>
<comment type="similarity">
    <text evidence="2 9">Belongs to the NAPRTase family.</text>
</comment>
<dbReference type="Pfam" id="PF17767">
    <property type="entry name" value="NAPRTase_N"/>
    <property type="match status" value="1"/>
</dbReference>
<dbReference type="Pfam" id="PF04095">
    <property type="entry name" value="NAPRTase"/>
    <property type="match status" value="1"/>
</dbReference>
<comment type="catalytic activity">
    <reaction evidence="8 9">
        <text>5-phospho-alpha-D-ribose 1-diphosphate + nicotinate + ATP + H2O = nicotinate beta-D-ribonucleotide + ADP + phosphate + diphosphate</text>
        <dbReference type="Rhea" id="RHEA:36163"/>
        <dbReference type="ChEBI" id="CHEBI:15377"/>
        <dbReference type="ChEBI" id="CHEBI:30616"/>
        <dbReference type="ChEBI" id="CHEBI:32544"/>
        <dbReference type="ChEBI" id="CHEBI:33019"/>
        <dbReference type="ChEBI" id="CHEBI:43474"/>
        <dbReference type="ChEBI" id="CHEBI:57502"/>
        <dbReference type="ChEBI" id="CHEBI:58017"/>
        <dbReference type="ChEBI" id="CHEBI:456216"/>
        <dbReference type="EC" id="6.3.4.21"/>
    </reaction>
</comment>
<evidence type="ECO:0000256" key="8">
    <source>
        <dbReference type="ARBA" id="ARBA00048668"/>
    </source>
</evidence>
<dbReference type="InterPro" id="IPR036068">
    <property type="entry name" value="Nicotinate_pribotase-like_C"/>
</dbReference>
<organism evidence="13 14">
    <name type="scientific">Clostridium estertheticum</name>
    <dbReference type="NCBI Taxonomy" id="238834"/>
    <lineage>
        <taxon>Bacteria</taxon>
        <taxon>Bacillati</taxon>
        <taxon>Bacillota</taxon>
        <taxon>Clostridia</taxon>
        <taxon>Eubacteriales</taxon>
        <taxon>Clostridiaceae</taxon>
        <taxon>Clostridium</taxon>
    </lineage>
</organism>
<evidence type="ECO:0000256" key="7">
    <source>
        <dbReference type="ARBA" id="ARBA00022679"/>
    </source>
</evidence>
<evidence type="ECO:0000256" key="4">
    <source>
        <dbReference type="ARBA" id="ARBA00022553"/>
    </source>
</evidence>
<comment type="pathway">
    <text evidence="1 9">Cofactor biosynthesis; NAD(+) biosynthesis; nicotinate D-ribonucleotide from nicotinate: step 1/1.</text>
</comment>
<comment type="PTM">
    <text evidence="9">Transiently phosphorylated on a His residue during the reaction cycle. Phosphorylation strongly increases the affinity for substrates and increases the rate of nicotinate D-ribonucleotide production. Dephosphorylation regenerates the low-affinity form of the enzyme, leading to product release.</text>
</comment>
<protein>
    <recommendedName>
        <fullName evidence="3 9">Nicotinate phosphoribosyltransferase</fullName>
        <ecNumber evidence="3 9">6.3.4.21</ecNumber>
    </recommendedName>
</protein>
<feature type="domain" description="Nicotinate/nicotinamide phosphoribosyltransferase" evidence="10">
    <location>
        <begin position="161"/>
        <end position="331"/>
    </location>
</feature>
<dbReference type="Gene3D" id="3.20.20.70">
    <property type="entry name" value="Aldolase class I"/>
    <property type="match status" value="1"/>
</dbReference>
<keyword evidence="13" id="KW-0328">Glycosyltransferase</keyword>
<dbReference type="SUPFAM" id="SSF51690">
    <property type="entry name" value="Nicotinate/Quinolinate PRTase C-terminal domain-like"/>
    <property type="match status" value="1"/>
</dbReference>
<dbReference type="NCBIfam" id="NF009131">
    <property type="entry name" value="PRK12484.1"/>
    <property type="match status" value="1"/>
</dbReference>
<dbReference type="FunFam" id="3.20.20.70:FF:000076">
    <property type="entry name" value="Nicotinate phosphoribosyltransferase"/>
    <property type="match status" value="1"/>
</dbReference>
<accession>A0A5N7IY67</accession>
<dbReference type="NCBIfam" id="TIGR01513">
    <property type="entry name" value="NAPRTase_put"/>
    <property type="match status" value="1"/>
</dbReference>
<dbReference type="PANTHER" id="PTHR11098:SF1">
    <property type="entry name" value="NICOTINATE PHOSPHORIBOSYLTRANSFERASE"/>
    <property type="match status" value="1"/>
</dbReference>
<dbReference type="UniPathway" id="UPA00253">
    <property type="reaction ID" value="UER00457"/>
</dbReference>
<dbReference type="Gene3D" id="3.20.140.10">
    <property type="entry name" value="nicotinate phosphoribosyltransferase"/>
    <property type="match status" value="1"/>
</dbReference>
<comment type="function">
    <text evidence="9">Catalyzes the first step in the biosynthesis of NAD from nicotinic acid, the ATP-dependent synthesis of beta-nicotinate D-ribonucleotide from nicotinate and 5-phospho-D-ribose 1-phosphate.</text>
</comment>
<evidence type="ECO:0000256" key="5">
    <source>
        <dbReference type="ARBA" id="ARBA00022598"/>
    </source>
</evidence>
<dbReference type="EC" id="6.3.4.21" evidence="3 9"/>
<proteinExistence type="inferred from homology"/>